<evidence type="ECO:0000313" key="1">
    <source>
        <dbReference type="EMBL" id="TRY64371.1"/>
    </source>
</evidence>
<gene>
    <name evidence="1" type="ORF">TCAL_04286</name>
</gene>
<accession>A0A553NG26</accession>
<keyword evidence="2" id="KW-1185">Reference proteome</keyword>
<proteinExistence type="predicted"/>
<dbReference type="GO" id="GO:0006511">
    <property type="term" value="P:ubiquitin-dependent protein catabolic process"/>
    <property type="evidence" value="ECO:0007669"/>
    <property type="project" value="TreeGrafter"/>
</dbReference>
<sequence>MVIQVRGRVLEHLPDTMEEFFDENPEIGMANLVLTEMEHTKMWRDEVLFIHQRQQATSDYRENKRVRWIGSHAALTCHICLMRHVKSGVGSIGHFDNFCCWQFGEESSAHRDGIELMLDEIAYLSDGDADDGLVEVTITGGYEDERGDAAKNSMSLLQALQEDRRLVELRHFCVGPYNTKAAQDEKVGPHLRFGPKTAILKGMALDLKSQIIFPALFDWGQMSDFQTQIQDIARVKNGLQPLDTEDQRKTSDSTFKPKSLRNRAKEKMDKLKKDQQRSQEIAAKRRLSQVNNIPNLAMNSLRLKPTGINENAIKPFKSKFIDFHALRNDI</sequence>
<dbReference type="STRING" id="6832.A0A553NG26"/>
<protein>
    <submittedName>
        <fullName evidence="1">Uncharacterized protein</fullName>
    </submittedName>
</protein>
<dbReference type="InterPro" id="IPR026750">
    <property type="entry name" value="NTAN1"/>
</dbReference>
<dbReference type="GO" id="GO:0005634">
    <property type="term" value="C:nucleus"/>
    <property type="evidence" value="ECO:0007669"/>
    <property type="project" value="TreeGrafter"/>
</dbReference>
<dbReference type="EMBL" id="VCGU01000458">
    <property type="protein sequence ID" value="TRY64371.1"/>
    <property type="molecule type" value="Genomic_DNA"/>
</dbReference>
<reference evidence="1 2" key="1">
    <citation type="journal article" date="2018" name="Nat. Ecol. Evol.">
        <title>Genomic signatures of mitonuclear coevolution across populations of Tigriopus californicus.</title>
        <authorList>
            <person name="Barreto F.S."/>
            <person name="Watson E.T."/>
            <person name="Lima T.G."/>
            <person name="Willett C.S."/>
            <person name="Edmands S."/>
            <person name="Li W."/>
            <person name="Burton R.S."/>
        </authorList>
    </citation>
    <scope>NUCLEOTIDE SEQUENCE [LARGE SCALE GENOMIC DNA]</scope>
    <source>
        <strain evidence="1 2">San Diego</strain>
    </source>
</reference>
<dbReference type="AlphaFoldDB" id="A0A553NG26"/>
<dbReference type="OMA" id="GHFDNFC"/>
<evidence type="ECO:0000313" key="2">
    <source>
        <dbReference type="Proteomes" id="UP000318571"/>
    </source>
</evidence>
<dbReference type="GO" id="GO:0008418">
    <property type="term" value="F:protein-N-terminal asparagine amidohydrolase activity"/>
    <property type="evidence" value="ECO:0007669"/>
    <property type="project" value="InterPro"/>
</dbReference>
<name>A0A553NG26_TIGCA</name>
<comment type="caution">
    <text evidence="1">The sequence shown here is derived from an EMBL/GenBank/DDBJ whole genome shotgun (WGS) entry which is preliminary data.</text>
</comment>
<dbReference type="OrthoDB" id="539995at2759"/>
<dbReference type="PANTHER" id="PTHR12498:SF0">
    <property type="entry name" value="PROTEIN N-TERMINAL ASPARAGINE AMIDOHYDROLASE"/>
    <property type="match status" value="1"/>
</dbReference>
<dbReference type="Proteomes" id="UP000318571">
    <property type="component" value="Chromosome 10"/>
</dbReference>
<dbReference type="Pfam" id="PF14736">
    <property type="entry name" value="N_Asn_amidohyd"/>
    <property type="match status" value="1"/>
</dbReference>
<dbReference type="PANTHER" id="PTHR12498">
    <property type="entry name" value="N-TERMINAL ASPARAGINE AMIDOHYDROLASE"/>
    <property type="match status" value="1"/>
</dbReference>
<organism evidence="1 2">
    <name type="scientific">Tigriopus californicus</name>
    <name type="common">Marine copepod</name>
    <dbReference type="NCBI Taxonomy" id="6832"/>
    <lineage>
        <taxon>Eukaryota</taxon>
        <taxon>Metazoa</taxon>
        <taxon>Ecdysozoa</taxon>
        <taxon>Arthropoda</taxon>
        <taxon>Crustacea</taxon>
        <taxon>Multicrustacea</taxon>
        <taxon>Hexanauplia</taxon>
        <taxon>Copepoda</taxon>
        <taxon>Harpacticoida</taxon>
        <taxon>Harpacticidae</taxon>
        <taxon>Tigriopus</taxon>
    </lineage>
</organism>